<evidence type="ECO:0000313" key="2">
    <source>
        <dbReference type="EMBL" id="MBA8954928.1"/>
    </source>
</evidence>
<gene>
    <name evidence="2" type="ORF">HNR61_006585</name>
</gene>
<dbReference type="Proteomes" id="UP000572680">
    <property type="component" value="Unassembled WGS sequence"/>
</dbReference>
<feature type="region of interest" description="Disordered" evidence="1">
    <location>
        <begin position="183"/>
        <end position="227"/>
    </location>
</feature>
<dbReference type="SUPFAM" id="SSF56634">
    <property type="entry name" value="Heme-dependent catalase-like"/>
    <property type="match status" value="1"/>
</dbReference>
<evidence type="ECO:0000313" key="3">
    <source>
        <dbReference type="Proteomes" id="UP000572680"/>
    </source>
</evidence>
<dbReference type="GO" id="GO:0020037">
    <property type="term" value="F:heme binding"/>
    <property type="evidence" value="ECO:0007669"/>
    <property type="project" value="InterPro"/>
</dbReference>
<dbReference type="Gene3D" id="2.40.180.10">
    <property type="entry name" value="Catalase core domain"/>
    <property type="match status" value="1"/>
</dbReference>
<dbReference type="EMBL" id="JACJIA010000010">
    <property type="protein sequence ID" value="MBA8954928.1"/>
    <property type="molecule type" value="Genomic_DNA"/>
</dbReference>
<organism evidence="2 3">
    <name type="scientific">Actinomadura namibiensis</name>
    <dbReference type="NCBI Taxonomy" id="182080"/>
    <lineage>
        <taxon>Bacteria</taxon>
        <taxon>Bacillati</taxon>
        <taxon>Actinomycetota</taxon>
        <taxon>Actinomycetes</taxon>
        <taxon>Streptosporangiales</taxon>
        <taxon>Thermomonosporaceae</taxon>
        <taxon>Actinomadura</taxon>
    </lineage>
</organism>
<reference evidence="2 3" key="1">
    <citation type="submission" date="2020-08" db="EMBL/GenBank/DDBJ databases">
        <title>Genomic Encyclopedia of Type Strains, Phase IV (KMG-IV): sequencing the most valuable type-strain genomes for metagenomic binning, comparative biology and taxonomic classification.</title>
        <authorList>
            <person name="Goeker M."/>
        </authorList>
    </citation>
    <scope>NUCLEOTIDE SEQUENCE [LARGE SCALE GENOMIC DNA]</scope>
    <source>
        <strain evidence="2 3">DSM 44197</strain>
    </source>
</reference>
<proteinExistence type="predicted"/>
<sequence length="227" mass="24641">MLSRIVSVPFETAARLRHGRALHRRGRTYAATLRVTEPLPGLAAEHPYDVIARLSKALSTPGGVPDILGVALRISTDDGPLDLLFASTGRLPGLRHVLLPRASYTQGAYTTLLPYDVAGETRVLALLPTTRRTVRTGDEELNAEVAVAPLTFALATATLTGPWRTRGVLEVRQPPVRDLPDAFDPQLNRLPGLHPTGPFQSVRQAAYDASRRGRHEPAPKAGSMSRR</sequence>
<accession>A0A7W3QQ72</accession>
<dbReference type="AlphaFoldDB" id="A0A7W3QQ72"/>
<evidence type="ECO:0008006" key="4">
    <source>
        <dbReference type="Google" id="ProtNLM"/>
    </source>
</evidence>
<comment type="caution">
    <text evidence="2">The sequence shown here is derived from an EMBL/GenBank/DDBJ whole genome shotgun (WGS) entry which is preliminary data.</text>
</comment>
<evidence type="ECO:0000256" key="1">
    <source>
        <dbReference type="SAM" id="MobiDB-lite"/>
    </source>
</evidence>
<name>A0A7W3QQ72_ACTNM</name>
<feature type="compositionally biased region" description="Basic and acidic residues" evidence="1">
    <location>
        <begin position="209"/>
        <end position="218"/>
    </location>
</feature>
<dbReference type="InterPro" id="IPR020835">
    <property type="entry name" value="Catalase_sf"/>
</dbReference>
<dbReference type="RefSeq" id="WP_182846952.1">
    <property type="nucleotide sequence ID" value="NZ_BAAALP010000020.1"/>
</dbReference>
<keyword evidence="3" id="KW-1185">Reference proteome</keyword>
<protein>
    <recommendedName>
        <fullName evidence="4">Phosphodiesterase</fullName>
    </recommendedName>
</protein>